<gene>
    <name evidence="2" type="ordered locus">Phep_3336</name>
</gene>
<proteinExistence type="predicted"/>
<dbReference type="Gene3D" id="3.40.630.30">
    <property type="match status" value="1"/>
</dbReference>
<dbReference type="Pfam" id="PF13673">
    <property type="entry name" value="Acetyltransf_10"/>
    <property type="match status" value="1"/>
</dbReference>
<name>C6Y487_PEDHD</name>
<reference evidence="2 3" key="1">
    <citation type="journal article" date="2009" name="Stand. Genomic Sci.">
        <title>Complete genome sequence of Pedobacter heparinus type strain (HIM 762-3).</title>
        <authorList>
            <person name="Han C."/>
            <person name="Spring S."/>
            <person name="Lapidus A."/>
            <person name="Del Rio T.G."/>
            <person name="Tice H."/>
            <person name="Copeland A."/>
            <person name="Cheng J.F."/>
            <person name="Lucas S."/>
            <person name="Chen F."/>
            <person name="Nolan M."/>
            <person name="Bruce D."/>
            <person name="Goodwin L."/>
            <person name="Pitluck S."/>
            <person name="Ivanova N."/>
            <person name="Mavromatis K."/>
            <person name="Mikhailova N."/>
            <person name="Pati A."/>
            <person name="Chen A."/>
            <person name="Palaniappan K."/>
            <person name="Land M."/>
            <person name="Hauser L."/>
            <person name="Chang Y.J."/>
            <person name="Jeffries C.C."/>
            <person name="Saunders E."/>
            <person name="Chertkov O."/>
            <person name="Brettin T."/>
            <person name="Goker M."/>
            <person name="Rohde M."/>
            <person name="Bristow J."/>
            <person name="Eisen J.A."/>
            <person name="Markowitz V."/>
            <person name="Hugenholtz P."/>
            <person name="Kyrpides N.C."/>
            <person name="Klenk H.P."/>
            <person name="Detter J.C."/>
        </authorList>
    </citation>
    <scope>NUCLEOTIDE SEQUENCE [LARGE SCALE GENOMIC DNA]</scope>
    <source>
        <strain evidence="3">ATCC 13125 / DSM 2366 / CIP 104194 / JCM 7457 / NBRC 12017 / NCIMB 9290 / NRRL B-14731 / HIM 762-3</strain>
    </source>
</reference>
<dbReference type="KEGG" id="phe:Phep_3336"/>
<evidence type="ECO:0000313" key="2">
    <source>
        <dbReference type="EMBL" id="ACU05530.1"/>
    </source>
</evidence>
<dbReference type="STRING" id="485917.Phep_3336"/>
<dbReference type="SUPFAM" id="SSF55729">
    <property type="entry name" value="Acyl-CoA N-acyltransferases (Nat)"/>
    <property type="match status" value="1"/>
</dbReference>
<evidence type="ECO:0000259" key="1">
    <source>
        <dbReference type="PROSITE" id="PS51186"/>
    </source>
</evidence>
<protein>
    <submittedName>
        <fullName evidence="2">GCN5-related N-acetyltransferase</fullName>
    </submittedName>
</protein>
<keyword evidence="2" id="KW-0808">Transferase</keyword>
<dbReference type="InterPro" id="IPR000182">
    <property type="entry name" value="GNAT_dom"/>
</dbReference>
<evidence type="ECO:0000313" key="3">
    <source>
        <dbReference type="Proteomes" id="UP000000852"/>
    </source>
</evidence>
<dbReference type="HOGENOM" id="CLU_056607_4_1_10"/>
<keyword evidence="3" id="KW-1185">Reference proteome</keyword>
<dbReference type="GO" id="GO:0016747">
    <property type="term" value="F:acyltransferase activity, transferring groups other than amino-acyl groups"/>
    <property type="evidence" value="ECO:0007669"/>
    <property type="project" value="InterPro"/>
</dbReference>
<dbReference type="AlphaFoldDB" id="C6Y487"/>
<dbReference type="OrthoDB" id="2352823at2"/>
<sequence length="143" mass="15819">MIKYIAATDTLPLRSKVLRKDAPLEQCVFPADEVEGGFHLGYFAGTSLVCIATFYPEDCAEQGVGGFRLRGMATDPAFMGKGYGAELIKFAINKLRSVNASYIWCDARSLAVGFYKKLGFEFISEEFEVTGIGPHFKMIKIIQ</sequence>
<dbReference type="CDD" id="cd04301">
    <property type="entry name" value="NAT_SF"/>
    <property type="match status" value="1"/>
</dbReference>
<accession>C6Y487</accession>
<organism evidence="2 3">
    <name type="scientific">Pedobacter heparinus (strain ATCC 13125 / DSM 2366 / CIP 104194 / JCM 7457 / NBRC 12017 / NCIMB 9290 / NRRL B-14731 / HIM 762-3)</name>
    <dbReference type="NCBI Taxonomy" id="485917"/>
    <lineage>
        <taxon>Bacteria</taxon>
        <taxon>Pseudomonadati</taxon>
        <taxon>Bacteroidota</taxon>
        <taxon>Sphingobacteriia</taxon>
        <taxon>Sphingobacteriales</taxon>
        <taxon>Sphingobacteriaceae</taxon>
        <taxon>Pedobacter</taxon>
    </lineage>
</organism>
<dbReference type="PROSITE" id="PS51186">
    <property type="entry name" value="GNAT"/>
    <property type="match status" value="1"/>
</dbReference>
<dbReference type="Proteomes" id="UP000000852">
    <property type="component" value="Chromosome"/>
</dbReference>
<dbReference type="eggNOG" id="COG0456">
    <property type="taxonomic scope" value="Bacteria"/>
</dbReference>
<feature type="domain" description="N-acetyltransferase" evidence="1">
    <location>
        <begin position="1"/>
        <end position="143"/>
    </location>
</feature>
<dbReference type="EMBL" id="CP001681">
    <property type="protein sequence ID" value="ACU05530.1"/>
    <property type="molecule type" value="Genomic_DNA"/>
</dbReference>
<dbReference type="RefSeq" id="WP_015809139.1">
    <property type="nucleotide sequence ID" value="NC_013061.1"/>
</dbReference>
<dbReference type="InterPro" id="IPR016181">
    <property type="entry name" value="Acyl_CoA_acyltransferase"/>
</dbReference>